<sequence>MATVLLQEDPTKQAKASVKGTGKGIQEILFFPAINKDLNPENEERVSEFWALDVKKLEVFNKETEKYLKASEKLAIAKEKLKNAQKDPVAFNALNEEILEIHEEIRQLFKDENDTDTSNSNQDSNDKEGNEKKKEDTNPVKLGSFKNLIECTGAISKKTYHISVKDLVKVRDTKAKHNAFNEFRFKTNMFDNSAEAKTMYHAFYEILTDSNDGTTDDKLKKQKESDKKEKNSKVIEVLKKVRVEMTEKWDFGKVDKKEGTLKLGRIKRFIKNDAIRNLLIRDEVSEVVDSFSKYVNENARLSISDKTNKRDQIIELLEKPENEFDHYHWNKAMLGIKNLWQDTDKKFVSKVTTGYPKIPLNLSDRKKLIKLINDQKLPPAYFNATAGAQLMRYTANAGGVAEFNFKEGKAKVAYKGDAQFSLAEASAGINLYLPHEAGAAWAFKVDVRKETYSFQKVAETELLETNPLFVHDSFLVLPQNIKSITEQVANLNFRKIEQSDAKKEFLIQVVGHTDSSGSTAYNKALGYNRAHAVHAFFTNNHAQWVKNFDENKWGAPEREMMELALYMSTFPDEDFEKVMNLPVSNTGKIEDDLAQKVALASQKYFYKKEMPGPVKFSGINLETKSLFSPTFFQDLLSSKQDTPNIQDLSNRDLVILYFQRMQHYALRQVSGVRVKDFRYFYVDEDIYPVISKGEEELKEEVKGKIAANRRVSLNVTESVRETKKVEEEIDLGKGRMHVEGNTSAFVGASVELSTSFEVNTYKGVAQLVGKKKETKDKQTEYKNGVVVAKDENKNNPSTDISLFGADAGGKGSAFAGAKIQGSIGVGLEWDNPDDSEKKFNKLASVGGALTGTAGVGVEGEFKIGYDSTTGTFQVKLKANATWGFGGGGALSFSVGVMQLYDFAVLVYKKLEDKDFNFLDIFENETNTDGTKTESSINVYELYIAWINELWQQDEFFKAGTAALLHNAALGFGILQKGLDLIEDFNKYKVNRNNTENMAQNIIKGEGKQMLQYVPPKVKGRMLYQLAEYKYNQYMFEGVQKVYDTVVNKLGSDAYSDFEEAAKTILFSMKHAREWQEAMEHMAMKTADGKGYQAYDKTVANSVGRLLRIQESKQFLQNELLTDTDDWLAVENHIKNIPGLKKLWQTKAS</sequence>
<dbReference type="Pfam" id="PF00691">
    <property type="entry name" value="OmpA"/>
    <property type="match status" value="1"/>
</dbReference>
<dbReference type="InterPro" id="IPR006665">
    <property type="entry name" value="OmpA-like"/>
</dbReference>
<dbReference type="RefSeq" id="WP_386105487.1">
    <property type="nucleotide sequence ID" value="NZ_JBHTJR010000022.1"/>
</dbReference>
<evidence type="ECO:0000256" key="1">
    <source>
        <dbReference type="SAM" id="MobiDB-lite"/>
    </source>
</evidence>
<dbReference type="Gene3D" id="3.30.1330.60">
    <property type="entry name" value="OmpA-like domain"/>
    <property type="match status" value="1"/>
</dbReference>
<organism evidence="3 4">
    <name type="scientific">Tenacibaculum geojense</name>
    <dbReference type="NCBI Taxonomy" id="915352"/>
    <lineage>
        <taxon>Bacteria</taxon>
        <taxon>Pseudomonadati</taxon>
        <taxon>Bacteroidota</taxon>
        <taxon>Flavobacteriia</taxon>
        <taxon>Flavobacteriales</taxon>
        <taxon>Flavobacteriaceae</taxon>
        <taxon>Tenacibaculum</taxon>
    </lineage>
</organism>
<feature type="domain" description="OmpA-like" evidence="2">
    <location>
        <begin position="494"/>
        <end position="540"/>
    </location>
</feature>
<gene>
    <name evidence="3" type="ORF">ACFQ1U_03800</name>
</gene>
<evidence type="ECO:0000313" key="3">
    <source>
        <dbReference type="EMBL" id="MFD0992320.1"/>
    </source>
</evidence>
<reference evidence="4" key="1">
    <citation type="journal article" date="2019" name="Int. J. Syst. Evol. Microbiol.">
        <title>The Global Catalogue of Microorganisms (GCM) 10K type strain sequencing project: providing services to taxonomists for standard genome sequencing and annotation.</title>
        <authorList>
            <consortium name="The Broad Institute Genomics Platform"/>
            <consortium name="The Broad Institute Genome Sequencing Center for Infectious Disease"/>
            <person name="Wu L."/>
            <person name="Ma J."/>
        </authorList>
    </citation>
    <scope>NUCLEOTIDE SEQUENCE [LARGE SCALE GENOMIC DNA]</scope>
    <source>
        <strain evidence="4">CCUG 60527</strain>
    </source>
</reference>
<comment type="caution">
    <text evidence="3">The sequence shown here is derived from an EMBL/GenBank/DDBJ whole genome shotgun (WGS) entry which is preliminary data.</text>
</comment>
<feature type="region of interest" description="Disordered" evidence="1">
    <location>
        <begin position="109"/>
        <end position="139"/>
    </location>
</feature>
<protein>
    <submittedName>
        <fullName evidence="3">OmpA family protein</fullName>
    </submittedName>
</protein>
<feature type="compositionally biased region" description="Basic and acidic residues" evidence="1">
    <location>
        <begin position="124"/>
        <end position="138"/>
    </location>
</feature>
<dbReference type="SUPFAM" id="SSF103088">
    <property type="entry name" value="OmpA-like"/>
    <property type="match status" value="1"/>
</dbReference>
<evidence type="ECO:0000313" key="4">
    <source>
        <dbReference type="Proteomes" id="UP001597062"/>
    </source>
</evidence>
<evidence type="ECO:0000259" key="2">
    <source>
        <dbReference type="Pfam" id="PF00691"/>
    </source>
</evidence>
<dbReference type="InterPro" id="IPR036737">
    <property type="entry name" value="OmpA-like_sf"/>
</dbReference>
<dbReference type="EMBL" id="JBHTJR010000022">
    <property type="protein sequence ID" value="MFD0992320.1"/>
    <property type="molecule type" value="Genomic_DNA"/>
</dbReference>
<accession>A0ABW3JQ31</accession>
<name>A0ABW3JQ31_9FLAO</name>
<dbReference type="Proteomes" id="UP001597062">
    <property type="component" value="Unassembled WGS sequence"/>
</dbReference>
<keyword evidence="4" id="KW-1185">Reference proteome</keyword>
<proteinExistence type="predicted"/>